<evidence type="ECO:0000256" key="8">
    <source>
        <dbReference type="ARBA" id="ARBA00022898"/>
    </source>
</evidence>
<dbReference type="RefSeq" id="WP_425435305.1">
    <property type="nucleotide sequence ID" value="NZ_FPAA01000004.1"/>
</dbReference>
<dbReference type="EMBL" id="FPAA01000004">
    <property type="protein sequence ID" value="SFS59581.1"/>
    <property type="molecule type" value="Genomic_DNA"/>
</dbReference>
<dbReference type="InterPro" id="IPR043132">
    <property type="entry name" value="BCAT-like_C"/>
</dbReference>
<dbReference type="Gene3D" id="3.20.10.10">
    <property type="entry name" value="D-amino Acid Aminotransferase, subunit A, domain 2"/>
    <property type="match status" value="1"/>
</dbReference>
<comment type="similarity">
    <text evidence="2">Belongs to the class-IV pyridoxal-phosphate-dependent aminotransferase family.</text>
</comment>
<dbReference type="InterPro" id="IPR005784">
    <property type="entry name" value="D_amino_transT"/>
</dbReference>
<name>A0A1I6R481_9BACL</name>
<dbReference type="InterPro" id="IPR036038">
    <property type="entry name" value="Aminotransferase-like"/>
</dbReference>
<dbReference type="SUPFAM" id="SSF56752">
    <property type="entry name" value="D-aminoacid aminotransferase-like PLP-dependent enzymes"/>
    <property type="match status" value="1"/>
</dbReference>
<comment type="cofactor">
    <cofactor evidence="1">
        <name>pyridoxal 5'-phosphate</name>
        <dbReference type="ChEBI" id="CHEBI:597326"/>
    </cofactor>
</comment>
<evidence type="ECO:0000313" key="13">
    <source>
        <dbReference type="EMBL" id="SFS59581.1"/>
    </source>
</evidence>
<dbReference type="GO" id="GO:0008652">
    <property type="term" value="P:amino acid biosynthetic process"/>
    <property type="evidence" value="ECO:0007669"/>
    <property type="project" value="UniProtKB-ARBA"/>
</dbReference>
<evidence type="ECO:0000256" key="12">
    <source>
        <dbReference type="ARBA" id="ARBA00047911"/>
    </source>
</evidence>
<dbReference type="FunFam" id="3.30.470.10:FF:000009">
    <property type="entry name" value="D-alanine aminotransferase"/>
    <property type="match status" value="1"/>
</dbReference>
<sequence>MKVLMNDQITKRNDIIIDIEDRGYQFGDGVYEVIRVYNGNAFYLQEHITRLIRSASELKMTLPYNEERLLTLLNQLVAENQLIEGNIYLQVSRGVAPRSHQFPEHSEAVLIAYTYKAARPLSLLQNGVSTILTEDIRWLRCDIKSLNLLGAVLAKQEAVDAGCHEAILHRNGTVTEGSSTNVAIIKEGTLYTHPADNLILHGITRQIILECANDLCIPVREETFTVEQLFAADEVFISSTTMEIAPVTSIDQKTIGSGTPGPLTHRLQQAFEEKIKTLKHPGTEI</sequence>
<accession>A0A1I6R481</accession>
<dbReference type="Pfam" id="PF01063">
    <property type="entry name" value="Aminotran_4"/>
    <property type="match status" value="1"/>
</dbReference>
<dbReference type="GO" id="GO:0046394">
    <property type="term" value="P:carboxylic acid biosynthetic process"/>
    <property type="evidence" value="ECO:0007669"/>
    <property type="project" value="UniProtKB-ARBA"/>
</dbReference>
<evidence type="ECO:0000256" key="2">
    <source>
        <dbReference type="ARBA" id="ARBA00009320"/>
    </source>
</evidence>
<comment type="catalytic activity">
    <reaction evidence="12">
        <text>D-alanine + 2-oxoglutarate = D-glutamate + pyruvate</text>
        <dbReference type="Rhea" id="RHEA:15869"/>
        <dbReference type="ChEBI" id="CHEBI:15361"/>
        <dbReference type="ChEBI" id="CHEBI:16810"/>
        <dbReference type="ChEBI" id="CHEBI:29986"/>
        <dbReference type="ChEBI" id="CHEBI:57416"/>
        <dbReference type="EC" id="2.6.1.21"/>
    </reaction>
</comment>
<dbReference type="FunFam" id="3.20.10.10:FF:000002">
    <property type="entry name" value="D-alanine aminotransferase"/>
    <property type="match status" value="1"/>
</dbReference>
<keyword evidence="8" id="KW-0663">Pyridoxal phosphate</keyword>
<organism evidence="13 14">
    <name type="scientific">Marininema halotolerans</name>
    <dbReference type="NCBI Taxonomy" id="1155944"/>
    <lineage>
        <taxon>Bacteria</taxon>
        <taxon>Bacillati</taxon>
        <taxon>Bacillota</taxon>
        <taxon>Bacilli</taxon>
        <taxon>Bacillales</taxon>
        <taxon>Thermoactinomycetaceae</taxon>
        <taxon>Marininema</taxon>
    </lineage>
</organism>
<evidence type="ECO:0000256" key="10">
    <source>
        <dbReference type="ARBA" id="ARBA00033316"/>
    </source>
</evidence>
<keyword evidence="7" id="KW-0808">Transferase</keyword>
<dbReference type="Proteomes" id="UP000198660">
    <property type="component" value="Unassembled WGS sequence"/>
</dbReference>
<dbReference type="EC" id="2.6.1.21" evidence="4"/>
<dbReference type="InterPro" id="IPR050571">
    <property type="entry name" value="Class-IV_PLP-Dep_Aminotrnsfr"/>
</dbReference>
<keyword evidence="6" id="KW-0032">Aminotransferase</keyword>
<evidence type="ECO:0000256" key="6">
    <source>
        <dbReference type="ARBA" id="ARBA00022576"/>
    </source>
</evidence>
<dbReference type="NCBIfam" id="TIGR01121">
    <property type="entry name" value="D_amino_aminoT"/>
    <property type="match status" value="1"/>
</dbReference>
<dbReference type="GO" id="GO:0005829">
    <property type="term" value="C:cytosol"/>
    <property type="evidence" value="ECO:0007669"/>
    <property type="project" value="TreeGrafter"/>
</dbReference>
<keyword evidence="14" id="KW-1185">Reference proteome</keyword>
<dbReference type="AlphaFoldDB" id="A0A1I6R481"/>
<dbReference type="PANTHER" id="PTHR42743">
    <property type="entry name" value="AMINO-ACID AMINOTRANSFERASE"/>
    <property type="match status" value="1"/>
</dbReference>
<dbReference type="InterPro" id="IPR043131">
    <property type="entry name" value="BCAT-like_N"/>
</dbReference>
<dbReference type="CDD" id="cd01558">
    <property type="entry name" value="D-AAT_like"/>
    <property type="match status" value="1"/>
</dbReference>
<dbReference type="GO" id="GO:0030170">
    <property type="term" value="F:pyridoxal phosphate binding"/>
    <property type="evidence" value="ECO:0007669"/>
    <property type="project" value="InterPro"/>
</dbReference>
<dbReference type="GO" id="GO:0046416">
    <property type="term" value="P:D-amino acid metabolic process"/>
    <property type="evidence" value="ECO:0007669"/>
    <property type="project" value="InterPro"/>
</dbReference>
<dbReference type="InterPro" id="IPR001544">
    <property type="entry name" value="Aminotrans_IV"/>
</dbReference>
<evidence type="ECO:0000256" key="7">
    <source>
        <dbReference type="ARBA" id="ARBA00022679"/>
    </source>
</evidence>
<dbReference type="GO" id="GO:0047810">
    <property type="term" value="F:D-alanine-2-oxoglutarate aminotransferase activity"/>
    <property type="evidence" value="ECO:0007669"/>
    <property type="project" value="UniProtKB-EC"/>
</dbReference>
<evidence type="ECO:0000256" key="3">
    <source>
        <dbReference type="ARBA" id="ARBA00011738"/>
    </source>
</evidence>
<comment type="subunit">
    <text evidence="3">Homodimer.</text>
</comment>
<evidence type="ECO:0000256" key="5">
    <source>
        <dbReference type="ARBA" id="ARBA00021779"/>
    </source>
</evidence>
<proteinExistence type="inferred from homology"/>
<reference evidence="14" key="1">
    <citation type="submission" date="2016-10" db="EMBL/GenBank/DDBJ databases">
        <authorList>
            <person name="Varghese N."/>
            <person name="Submissions S."/>
        </authorList>
    </citation>
    <scope>NUCLEOTIDE SEQUENCE [LARGE SCALE GENOMIC DNA]</scope>
    <source>
        <strain evidence="14">DSM 45789</strain>
    </source>
</reference>
<evidence type="ECO:0000256" key="9">
    <source>
        <dbReference type="ARBA" id="ARBA00030138"/>
    </source>
</evidence>
<evidence type="ECO:0000256" key="1">
    <source>
        <dbReference type="ARBA" id="ARBA00001933"/>
    </source>
</evidence>
<evidence type="ECO:0000256" key="4">
    <source>
        <dbReference type="ARBA" id="ARBA00012874"/>
    </source>
</evidence>
<evidence type="ECO:0000313" key="14">
    <source>
        <dbReference type="Proteomes" id="UP000198660"/>
    </source>
</evidence>
<dbReference type="PANTHER" id="PTHR42743:SF10">
    <property type="entry name" value="D-ALANINE AMINOTRANSFERASE"/>
    <property type="match status" value="1"/>
</dbReference>
<dbReference type="Gene3D" id="3.30.470.10">
    <property type="match status" value="1"/>
</dbReference>
<gene>
    <name evidence="13" type="ORF">SAMN05444972_104114</name>
</gene>
<protein>
    <recommendedName>
        <fullName evidence="5">D-alanine aminotransferase</fullName>
        <ecNumber evidence="4">2.6.1.21</ecNumber>
    </recommendedName>
    <alternativeName>
        <fullName evidence="11">D-amino acid aminotransferase</fullName>
    </alternativeName>
    <alternativeName>
        <fullName evidence="9">D-amino acid transaminase</fullName>
    </alternativeName>
    <alternativeName>
        <fullName evidence="10">D-aspartate aminotransferase</fullName>
    </alternativeName>
</protein>
<evidence type="ECO:0000256" key="11">
    <source>
        <dbReference type="ARBA" id="ARBA00033391"/>
    </source>
</evidence>